<feature type="region of interest" description="Disordered" evidence="1">
    <location>
        <begin position="15"/>
        <end position="45"/>
    </location>
</feature>
<dbReference type="Proteomes" id="UP000197138">
    <property type="component" value="Unassembled WGS sequence"/>
</dbReference>
<name>A0A218VW00_PUNGR</name>
<dbReference type="EMBL" id="MTKT01005809">
    <property type="protein sequence ID" value="OWM64655.1"/>
    <property type="molecule type" value="Genomic_DNA"/>
</dbReference>
<feature type="compositionally biased region" description="Polar residues" evidence="1">
    <location>
        <begin position="107"/>
        <end position="118"/>
    </location>
</feature>
<proteinExistence type="predicted"/>
<gene>
    <name evidence="2" type="ORF">CDL15_Pgr020622</name>
</gene>
<accession>A0A218VW00</accession>
<comment type="caution">
    <text evidence="2">The sequence shown here is derived from an EMBL/GenBank/DDBJ whole genome shotgun (WGS) entry which is preliminary data.</text>
</comment>
<evidence type="ECO:0000313" key="3">
    <source>
        <dbReference type="Proteomes" id="UP000197138"/>
    </source>
</evidence>
<dbReference type="AlphaFoldDB" id="A0A218VW00"/>
<feature type="region of interest" description="Disordered" evidence="1">
    <location>
        <begin position="58"/>
        <end position="197"/>
    </location>
</feature>
<sequence length="257" mass="27448">MPEVVTGFGPWMHVQGKSRKSRQEIEKPAITPNVEPTIRGRESGNGLRFAVLLEEDLNSSGKQPVVTSIDGGVSKLTSSHVKPKDNRSSQTGPGNWIFQAQPIKNVGRSTASPSNSRPTGPAPSKKKTQARSKASETILPIVQQKSTTATHLSADHKQDPAPKPTNNAQKSPQAERAVKGMEQTPSKPGRAPDPTGTSSIILVVHRPSVEVATHQESNPPGLMEASTVRDMRDSRVVVPMQLGDGRGDASPLLKADC</sequence>
<reference evidence="3" key="1">
    <citation type="journal article" date="2017" name="Plant J.">
        <title>The pomegranate (Punica granatum L.) genome and the genomics of punicalagin biosynthesis.</title>
        <authorList>
            <person name="Qin G."/>
            <person name="Xu C."/>
            <person name="Ming R."/>
            <person name="Tang H."/>
            <person name="Guyot R."/>
            <person name="Kramer E.M."/>
            <person name="Hu Y."/>
            <person name="Yi X."/>
            <person name="Qi Y."/>
            <person name="Xu X."/>
            <person name="Gao Z."/>
            <person name="Pan H."/>
            <person name="Jian J."/>
            <person name="Tian Y."/>
            <person name="Yue Z."/>
            <person name="Xu Y."/>
        </authorList>
    </citation>
    <scope>NUCLEOTIDE SEQUENCE [LARGE SCALE GENOMIC DNA]</scope>
    <source>
        <strain evidence="3">cv. Dabenzi</strain>
    </source>
</reference>
<protein>
    <submittedName>
        <fullName evidence="2">Uncharacterized protein</fullName>
    </submittedName>
</protein>
<evidence type="ECO:0000256" key="1">
    <source>
        <dbReference type="SAM" id="MobiDB-lite"/>
    </source>
</evidence>
<organism evidence="2 3">
    <name type="scientific">Punica granatum</name>
    <name type="common">Pomegranate</name>
    <dbReference type="NCBI Taxonomy" id="22663"/>
    <lineage>
        <taxon>Eukaryota</taxon>
        <taxon>Viridiplantae</taxon>
        <taxon>Streptophyta</taxon>
        <taxon>Embryophyta</taxon>
        <taxon>Tracheophyta</taxon>
        <taxon>Spermatophyta</taxon>
        <taxon>Magnoliopsida</taxon>
        <taxon>eudicotyledons</taxon>
        <taxon>Gunneridae</taxon>
        <taxon>Pentapetalae</taxon>
        <taxon>rosids</taxon>
        <taxon>malvids</taxon>
        <taxon>Myrtales</taxon>
        <taxon>Lythraceae</taxon>
        <taxon>Punica</taxon>
    </lineage>
</organism>
<evidence type="ECO:0000313" key="2">
    <source>
        <dbReference type="EMBL" id="OWM64655.1"/>
    </source>
</evidence>